<evidence type="ECO:0000259" key="4">
    <source>
        <dbReference type="PROSITE" id="PS01124"/>
    </source>
</evidence>
<accession>A0ABS4J1P7</accession>
<feature type="domain" description="HTH araC/xylS-type" evidence="4">
    <location>
        <begin position="173"/>
        <end position="271"/>
    </location>
</feature>
<dbReference type="Pfam" id="PF02311">
    <property type="entry name" value="AraC_binding"/>
    <property type="match status" value="1"/>
</dbReference>
<dbReference type="SUPFAM" id="SSF51215">
    <property type="entry name" value="Regulatory protein AraC"/>
    <property type="match status" value="1"/>
</dbReference>
<dbReference type="Gene3D" id="2.60.120.10">
    <property type="entry name" value="Jelly Rolls"/>
    <property type="match status" value="1"/>
</dbReference>
<dbReference type="InterPro" id="IPR003313">
    <property type="entry name" value="AraC-bd"/>
</dbReference>
<keyword evidence="3" id="KW-0804">Transcription</keyword>
<evidence type="ECO:0000313" key="5">
    <source>
        <dbReference type="EMBL" id="MBP1993741.1"/>
    </source>
</evidence>
<keyword evidence="2" id="KW-0238">DNA-binding</keyword>
<sequence>MRVAFDQIELEVNHLGYVAPKPGWYIAPHSHQQYEMHFITRGKGINKLKEGQAEFYRNVVYMAPPGEVHEQFSDLSDPMEIFFIPFSISGLHKDLPRIYAPFPLIHNELLTIRQLQEHVGALNLFHVQIRLIELIWSIISPQIELQRARELGDSASTSSQIPSVYTSSQQIVEKALLYIHNHKLANPAIEEIAAACHISSRQLSRVFSKSMHSTIHEFIQHERYLWACRELLQTNKAIAEISDELHLGSKPYFSSWFKSFALKSPSQFRKEQERN</sequence>
<reference evidence="5 6" key="1">
    <citation type="submission" date="2021-03" db="EMBL/GenBank/DDBJ databases">
        <title>Genomic Encyclopedia of Type Strains, Phase IV (KMG-IV): sequencing the most valuable type-strain genomes for metagenomic binning, comparative biology and taxonomic classification.</title>
        <authorList>
            <person name="Goeker M."/>
        </authorList>
    </citation>
    <scope>NUCLEOTIDE SEQUENCE [LARGE SCALE GENOMIC DNA]</scope>
    <source>
        <strain evidence="5 6">DSM 26048</strain>
    </source>
</reference>
<name>A0ABS4J1P7_9BACL</name>
<comment type="caution">
    <text evidence="5">The sequence shown here is derived from an EMBL/GenBank/DDBJ whole genome shotgun (WGS) entry which is preliminary data.</text>
</comment>
<dbReference type="PANTHER" id="PTHR43280">
    <property type="entry name" value="ARAC-FAMILY TRANSCRIPTIONAL REGULATOR"/>
    <property type="match status" value="1"/>
</dbReference>
<dbReference type="InterPro" id="IPR009057">
    <property type="entry name" value="Homeodomain-like_sf"/>
</dbReference>
<evidence type="ECO:0000313" key="6">
    <source>
        <dbReference type="Proteomes" id="UP001519287"/>
    </source>
</evidence>
<evidence type="ECO:0000256" key="2">
    <source>
        <dbReference type="ARBA" id="ARBA00023125"/>
    </source>
</evidence>
<dbReference type="Pfam" id="PF12833">
    <property type="entry name" value="HTH_18"/>
    <property type="match status" value="1"/>
</dbReference>
<dbReference type="InterPro" id="IPR037923">
    <property type="entry name" value="HTH-like"/>
</dbReference>
<dbReference type="InterPro" id="IPR018060">
    <property type="entry name" value="HTH_AraC"/>
</dbReference>
<dbReference type="Gene3D" id="1.10.10.60">
    <property type="entry name" value="Homeodomain-like"/>
    <property type="match status" value="2"/>
</dbReference>
<dbReference type="InterPro" id="IPR014710">
    <property type="entry name" value="RmlC-like_jellyroll"/>
</dbReference>
<dbReference type="PANTHER" id="PTHR43280:SF28">
    <property type="entry name" value="HTH-TYPE TRANSCRIPTIONAL ACTIVATOR RHAS"/>
    <property type="match status" value="1"/>
</dbReference>
<protein>
    <submittedName>
        <fullName evidence="5">AraC-like DNA-binding protein</fullName>
    </submittedName>
</protein>
<keyword evidence="1" id="KW-0805">Transcription regulation</keyword>
<evidence type="ECO:0000256" key="3">
    <source>
        <dbReference type="ARBA" id="ARBA00023163"/>
    </source>
</evidence>
<dbReference type="EMBL" id="JAGGLB010000020">
    <property type="protein sequence ID" value="MBP1993741.1"/>
    <property type="molecule type" value="Genomic_DNA"/>
</dbReference>
<dbReference type="PROSITE" id="PS01124">
    <property type="entry name" value="HTH_ARAC_FAMILY_2"/>
    <property type="match status" value="1"/>
</dbReference>
<dbReference type="RefSeq" id="WP_209975619.1">
    <property type="nucleotide sequence ID" value="NZ_JAGGLB010000020.1"/>
</dbReference>
<evidence type="ECO:0000256" key="1">
    <source>
        <dbReference type="ARBA" id="ARBA00023015"/>
    </source>
</evidence>
<organism evidence="5 6">
    <name type="scientific">Paenibacillus eucommiae</name>
    <dbReference type="NCBI Taxonomy" id="1355755"/>
    <lineage>
        <taxon>Bacteria</taxon>
        <taxon>Bacillati</taxon>
        <taxon>Bacillota</taxon>
        <taxon>Bacilli</taxon>
        <taxon>Bacillales</taxon>
        <taxon>Paenibacillaceae</taxon>
        <taxon>Paenibacillus</taxon>
    </lineage>
</organism>
<dbReference type="SUPFAM" id="SSF46689">
    <property type="entry name" value="Homeodomain-like"/>
    <property type="match status" value="2"/>
</dbReference>
<gene>
    <name evidence="5" type="ORF">J2Z66_005367</name>
</gene>
<keyword evidence="6" id="KW-1185">Reference proteome</keyword>
<proteinExistence type="predicted"/>
<dbReference type="SMART" id="SM00342">
    <property type="entry name" value="HTH_ARAC"/>
    <property type="match status" value="1"/>
</dbReference>
<dbReference type="Proteomes" id="UP001519287">
    <property type="component" value="Unassembled WGS sequence"/>
</dbReference>